<dbReference type="Proteomes" id="UP000828390">
    <property type="component" value="Unassembled WGS sequence"/>
</dbReference>
<comment type="caution">
    <text evidence="1">The sequence shown here is derived from an EMBL/GenBank/DDBJ whole genome shotgun (WGS) entry which is preliminary data.</text>
</comment>
<sequence length="53" mass="5751">MGESTGHNWVNANVSSLISLYGLHMASSLQRSLQHSLTQRAKPGDAFIPSQLL</sequence>
<dbReference type="EMBL" id="JAIWYP010000007">
    <property type="protein sequence ID" value="KAH3794362.1"/>
    <property type="molecule type" value="Genomic_DNA"/>
</dbReference>
<evidence type="ECO:0000313" key="2">
    <source>
        <dbReference type="Proteomes" id="UP000828390"/>
    </source>
</evidence>
<proteinExistence type="predicted"/>
<reference evidence="1" key="1">
    <citation type="journal article" date="2019" name="bioRxiv">
        <title>The Genome of the Zebra Mussel, Dreissena polymorpha: A Resource for Invasive Species Research.</title>
        <authorList>
            <person name="McCartney M.A."/>
            <person name="Auch B."/>
            <person name="Kono T."/>
            <person name="Mallez S."/>
            <person name="Zhang Y."/>
            <person name="Obille A."/>
            <person name="Becker A."/>
            <person name="Abrahante J.E."/>
            <person name="Garbe J."/>
            <person name="Badalamenti J.P."/>
            <person name="Herman A."/>
            <person name="Mangelson H."/>
            <person name="Liachko I."/>
            <person name="Sullivan S."/>
            <person name="Sone E.D."/>
            <person name="Koren S."/>
            <person name="Silverstein K.A.T."/>
            <person name="Beckman K.B."/>
            <person name="Gohl D.M."/>
        </authorList>
    </citation>
    <scope>NUCLEOTIDE SEQUENCE</scope>
    <source>
        <strain evidence="1">Duluth1</strain>
        <tissue evidence="1">Whole animal</tissue>
    </source>
</reference>
<name>A0A9D4J3T6_DREPO</name>
<dbReference type="AlphaFoldDB" id="A0A9D4J3T6"/>
<protein>
    <submittedName>
        <fullName evidence="1">Uncharacterized protein</fullName>
    </submittedName>
</protein>
<reference evidence="1" key="2">
    <citation type="submission" date="2020-11" db="EMBL/GenBank/DDBJ databases">
        <authorList>
            <person name="McCartney M.A."/>
            <person name="Auch B."/>
            <person name="Kono T."/>
            <person name="Mallez S."/>
            <person name="Becker A."/>
            <person name="Gohl D.M."/>
            <person name="Silverstein K.A.T."/>
            <person name="Koren S."/>
            <person name="Bechman K.B."/>
            <person name="Herman A."/>
            <person name="Abrahante J.E."/>
            <person name="Garbe J."/>
        </authorList>
    </citation>
    <scope>NUCLEOTIDE SEQUENCE</scope>
    <source>
        <strain evidence="1">Duluth1</strain>
        <tissue evidence="1">Whole animal</tissue>
    </source>
</reference>
<gene>
    <name evidence="1" type="ORF">DPMN_147895</name>
</gene>
<accession>A0A9D4J3T6</accession>
<keyword evidence="2" id="KW-1185">Reference proteome</keyword>
<evidence type="ECO:0000313" key="1">
    <source>
        <dbReference type="EMBL" id="KAH3794362.1"/>
    </source>
</evidence>
<organism evidence="1 2">
    <name type="scientific">Dreissena polymorpha</name>
    <name type="common">Zebra mussel</name>
    <name type="synonym">Mytilus polymorpha</name>
    <dbReference type="NCBI Taxonomy" id="45954"/>
    <lineage>
        <taxon>Eukaryota</taxon>
        <taxon>Metazoa</taxon>
        <taxon>Spiralia</taxon>
        <taxon>Lophotrochozoa</taxon>
        <taxon>Mollusca</taxon>
        <taxon>Bivalvia</taxon>
        <taxon>Autobranchia</taxon>
        <taxon>Heteroconchia</taxon>
        <taxon>Euheterodonta</taxon>
        <taxon>Imparidentia</taxon>
        <taxon>Neoheterodontei</taxon>
        <taxon>Myida</taxon>
        <taxon>Dreissenoidea</taxon>
        <taxon>Dreissenidae</taxon>
        <taxon>Dreissena</taxon>
    </lineage>
</organism>